<dbReference type="EMBL" id="JADFFM010000001">
    <property type="protein sequence ID" value="MBE9665207.1"/>
    <property type="molecule type" value="Genomic_DNA"/>
</dbReference>
<evidence type="ECO:0000313" key="2">
    <source>
        <dbReference type="EMBL" id="MBE9665207.1"/>
    </source>
</evidence>
<protein>
    <submittedName>
        <fullName evidence="2">DUF1835 domain-containing protein</fullName>
    </submittedName>
</protein>
<proteinExistence type="predicted"/>
<organism evidence="2 3">
    <name type="scientific">Mucilaginibacter boryungensis</name>
    <dbReference type="NCBI Taxonomy" id="768480"/>
    <lineage>
        <taxon>Bacteria</taxon>
        <taxon>Pseudomonadati</taxon>
        <taxon>Bacteroidota</taxon>
        <taxon>Sphingobacteriia</taxon>
        <taxon>Sphingobacteriales</taxon>
        <taxon>Sphingobacteriaceae</taxon>
        <taxon>Mucilaginibacter</taxon>
    </lineage>
</organism>
<reference evidence="2 3" key="1">
    <citation type="submission" date="2020-10" db="EMBL/GenBank/DDBJ databases">
        <title>Mucilaginibacter mali sp. nov., isolated from rhizosphere soil of apple orchard.</title>
        <authorList>
            <person name="Lee J.-S."/>
            <person name="Kim H.S."/>
            <person name="Kim J.-S."/>
        </authorList>
    </citation>
    <scope>NUCLEOTIDE SEQUENCE [LARGE SCALE GENOMIC DNA]</scope>
    <source>
        <strain evidence="2 3">KCTC 23157</strain>
    </source>
</reference>
<dbReference type="Pfam" id="PF08874">
    <property type="entry name" value="DUF1835"/>
    <property type="match status" value="1"/>
</dbReference>
<feature type="domain" description="DUF1835" evidence="1">
    <location>
        <begin position="5"/>
        <end position="108"/>
    </location>
</feature>
<comment type="caution">
    <text evidence="2">The sequence shown here is derived from an EMBL/GenBank/DDBJ whole genome shotgun (WGS) entry which is preliminary data.</text>
</comment>
<sequence length="261" mass="30070">MKILHVLNGDSTLVGFKQTGLDGDIMVWREVLSEGPLEINIGGAHFWETRSEWICKTFDDNPEAYQRDMIDQLAVLSKPHDEINLWFEYDLHCQSNMLGVMNYLKQQTDLSGPAIYLICPGEFPGKPNFGGMGELNGKEQLYLYNTIRTQLSEVDFVIAAETWEMYVKHDAEHLKQYLAKTRFWGCMHWLKTALEAHLQRLLVNANGLNHIEQKLLDIYNMGITDQIGICTEFWKTDKIYGLGDLEVGLYLDKLRQKGYLS</sequence>
<name>A0ABR9XCS8_9SPHI</name>
<gene>
    <name evidence="2" type="ORF">IRJ18_02455</name>
</gene>
<dbReference type="Proteomes" id="UP000632774">
    <property type="component" value="Unassembled WGS sequence"/>
</dbReference>
<keyword evidence="3" id="KW-1185">Reference proteome</keyword>
<evidence type="ECO:0000259" key="1">
    <source>
        <dbReference type="Pfam" id="PF08874"/>
    </source>
</evidence>
<accession>A0ABR9XCS8</accession>
<dbReference type="RefSeq" id="WP_194104613.1">
    <property type="nucleotide sequence ID" value="NZ_JADFFM010000001.1"/>
</dbReference>
<dbReference type="InterPro" id="IPR014973">
    <property type="entry name" value="DUF1835"/>
</dbReference>
<evidence type="ECO:0000313" key="3">
    <source>
        <dbReference type="Proteomes" id="UP000632774"/>
    </source>
</evidence>